<accession>A0ABV3WRY9</accession>
<dbReference type="Gene3D" id="3.30.720.110">
    <property type="match status" value="1"/>
</dbReference>
<protein>
    <submittedName>
        <fullName evidence="2">VOC family protein</fullName>
    </submittedName>
</protein>
<dbReference type="PANTHER" id="PTHR34109:SF1">
    <property type="entry name" value="VOC DOMAIN-CONTAINING PROTEIN"/>
    <property type="match status" value="1"/>
</dbReference>
<dbReference type="EMBL" id="JAZHFV010000002">
    <property type="protein sequence ID" value="MEX4007407.1"/>
    <property type="molecule type" value="Genomic_DNA"/>
</dbReference>
<dbReference type="PANTHER" id="PTHR34109">
    <property type="entry name" value="BNAUNNG04460D PROTEIN-RELATED"/>
    <property type="match status" value="1"/>
</dbReference>
<dbReference type="CDD" id="cd07246">
    <property type="entry name" value="VOC_like"/>
    <property type="match status" value="1"/>
</dbReference>
<evidence type="ECO:0000313" key="2">
    <source>
        <dbReference type="EMBL" id="MEX4007407.1"/>
    </source>
</evidence>
<organism evidence="2 3">
    <name type="scientific">Neoaquamicrobium sediminum</name>
    <dbReference type="NCBI Taxonomy" id="1849104"/>
    <lineage>
        <taxon>Bacteria</taxon>
        <taxon>Pseudomonadati</taxon>
        <taxon>Pseudomonadota</taxon>
        <taxon>Alphaproteobacteria</taxon>
        <taxon>Hyphomicrobiales</taxon>
        <taxon>Phyllobacteriaceae</taxon>
        <taxon>Neoaquamicrobium</taxon>
    </lineage>
</organism>
<dbReference type="RefSeq" id="WP_368802580.1">
    <property type="nucleotide sequence ID" value="NZ_JAZHFV010000002.1"/>
</dbReference>
<dbReference type="Proteomes" id="UP001559025">
    <property type="component" value="Unassembled WGS sequence"/>
</dbReference>
<dbReference type="InterPro" id="IPR029068">
    <property type="entry name" value="Glyas_Bleomycin-R_OHBP_Dase"/>
</dbReference>
<comment type="caution">
    <text evidence="2">The sequence shown here is derived from an EMBL/GenBank/DDBJ whole genome shotgun (WGS) entry which is preliminary data.</text>
</comment>
<proteinExistence type="predicted"/>
<dbReference type="InterPro" id="IPR037523">
    <property type="entry name" value="VOC_core"/>
</dbReference>
<reference evidence="2 3" key="1">
    <citation type="submission" date="2024-01" db="EMBL/GenBank/DDBJ databases">
        <title>New evidence supports the origin of RcGTA from prophage.</title>
        <authorList>
            <person name="Xu Y."/>
            <person name="Liu B."/>
            <person name="Chen F."/>
        </authorList>
    </citation>
    <scope>NUCLEOTIDE SEQUENCE [LARGE SCALE GENOMIC DNA]</scope>
    <source>
        <strain evidence="2 3">CBW1107-2</strain>
    </source>
</reference>
<dbReference type="PROSITE" id="PS51819">
    <property type="entry name" value="VOC"/>
    <property type="match status" value="1"/>
</dbReference>
<feature type="domain" description="VOC" evidence="1">
    <location>
        <begin position="8"/>
        <end position="131"/>
    </location>
</feature>
<evidence type="ECO:0000259" key="1">
    <source>
        <dbReference type="PROSITE" id="PS51819"/>
    </source>
</evidence>
<dbReference type="Pfam" id="PF00903">
    <property type="entry name" value="Glyoxalase"/>
    <property type="match status" value="1"/>
</dbReference>
<dbReference type="Gene3D" id="3.30.720.120">
    <property type="match status" value="1"/>
</dbReference>
<dbReference type="InterPro" id="IPR004360">
    <property type="entry name" value="Glyas_Fos-R_dOase_dom"/>
</dbReference>
<evidence type="ECO:0000313" key="3">
    <source>
        <dbReference type="Proteomes" id="UP001559025"/>
    </source>
</evidence>
<gene>
    <name evidence="2" type="ORF">V1479_08835</name>
</gene>
<sequence length="134" mass="14667">MPDVASPRAAFPRLIVRDADAAIGFFEKALGARLIERFAEPGGRVAFARLASGYFTFSLSEEVPEWGWTSPITLGGSPVLMQLDLDDCGAVAARMEAEGAEIVISIKDRPYGKREGRLRDPFGHLWILSQELTT</sequence>
<keyword evidence="3" id="KW-1185">Reference proteome</keyword>
<name>A0ABV3WRY9_9HYPH</name>
<dbReference type="SUPFAM" id="SSF54593">
    <property type="entry name" value="Glyoxalase/Bleomycin resistance protein/Dihydroxybiphenyl dioxygenase"/>
    <property type="match status" value="1"/>
</dbReference>